<reference evidence="3" key="1">
    <citation type="submission" date="2017-01" db="EMBL/GenBank/DDBJ databases">
        <authorList>
            <person name="Varghese N."/>
            <person name="Submissions S."/>
        </authorList>
    </citation>
    <scope>NUCLEOTIDE SEQUENCE [LARGE SCALE GENOMIC DNA]</scope>
    <source>
        <strain evidence="3">DSM 16176</strain>
    </source>
</reference>
<sequence>MKTLKGMDALEVAARYGITLYDTYYGNEVTVQEAREFIEAKRDPDSFILKDWPDTEEEAEDVLLMHIYQALRDKKQAHGRVDLVIEDTEGPVINVAAAELAALRLGNRRLLEVDDRDDGVYYHIPRTAHLTDEFLEKLGQFVCEECRHFDLAGPYHEACLYAMVNAIRRGEFALEDVVEERPAEGSPLGRLFGSNFGTWSRRVSETKSRLQQAWKRRRRAVLSRIEDQREDESAVEKAKRAAEDWTTATLHRTLAGLKRTRMAAKAADEAGPGADAPEVHAPHGAVEIVDAVNDTGREDSGQERSGRQRITKRALIRYLEQVEIVDESGEEARELADLRQRCIELEALLDSANSRYDRARAEIDHWKRQYEALKRDMDTVLQALQIARRHAGDEAAPTGRGDA</sequence>
<dbReference type="EMBL" id="FTOO01000001">
    <property type="protein sequence ID" value="SIS56678.1"/>
    <property type="molecule type" value="Genomic_DNA"/>
</dbReference>
<protein>
    <submittedName>
        <fullName evidence="2">Uncharacterized protein</fullName>
    </submittedName>
</protein>
<keyword evidence="1" id="KW-0175">Coiled coil</keyword>
<evidence type="ECO:0000256" key="1">
    <source>
        <dbReference type="SAM" id="Coils"/>
    </source>
</evidence>
<dbReference type="RefSeq" id="WP_076344427.1">
    <property type="nucleotide sequence ID" value="NZ_FTOO01000001.1"/>
</dbReference>
<accession>A0A1N7K534</accession>
<dbReference type="AlphaFoldDB" id="A0A1N7K534"/>
<evidence type="ECO:0000313" key="3">
    <source>
        <dbReference type="Proteomes" id="UP000186156"/>
    </source>
</evidence>
<feature type="coiled-coil region" evidence="1">
    <location>
        <begin position="335"/>
        <end position="383"/>
    </location>
</feature>
<name>A0A1N7K534_9BACL</name>
<proteinExistence type="predicted"/>
<organism evidence="2 3">
    <name type="scientific">Alicyclobacillus vulcanalis</name>
    <dbReference type="NCBI Taxonomy" id="252246"/>
    <lineage>
        <taxon>Bacteria</taxon>
        <taxon>Bacillati</taxon>
        <taxon>Bacillota</taxon>
        <taxon>Bacilli</taxon>
        <taxon>Bacillales</taxon>
        <taxon>Alicyclobacillaceae</taxon>
        <taxon>Alicyclobacillus</taxon>
    </lineage>
</organism>
<keyword evidence="3" id="KW-1185">Reference proteome</keyword>
<gene>
    <name evidence="2" type="ORF">SAMN05421799_101357</name>
</gene>
<dbReference type="OrthoDB" id="2375085at2"/>
<dbReference type="Proteomes" id="UP000186156">
    <property type="component" value="Unassembled WGS sequence"/>
</dbReference>
<evidence type="ECO:0000313" key="2">
    <source>
        <dbReference type="EMBL" id="SIS56678.1"/>
    </source>
</evidence>